<dbReference type="Pfam" id="PF07963">
    <property type="entry name" value="N_methyl"/>
    <property type="match status" value="1"/>
</dbReference>
<reference evidence="2 3" key="1">
    <citation type="journal article" date="2016" name="Nat. Commun.">
        <title>Thousands of microbial genomes shed light on interconnected biogeochemical processes in an aquifer system.</title>
        <authorList>
            <person name="Anantharaman K."/>
            <person name="Brown C.T."/>
            <person name="Hug L.A."/>
            <person name="Sharon I."/>
            <person name="Castelle C.J."/>
            <person name="Probst A.J."/>
            <person name="Thomas B.C."/>
            <person name="Singh A."/>
            <person name="Wilkins M.J."/>
            <person name="Karaoz U."/>
            <person name="Brodie E.L."/>
            <person name="Williams K.H."/>
            <person name="Hubbard S.S."/>
            <person name="Banfield J.F."/>
        </authorList>
    </citation>
    <scope>NUCLEOTIDE SEQUENCE [LARGE SCALE GENOMIC DNA]</scope>
</reference>
<dbReference type="Proteomes" id="UP000176336">
    <property type="component" value="Unassembled WGS sequence"/>
</dbReference>
<evidence type="ECO:0008006" key="4">
    <source>
        <dbReference type="Google" id="ProtNLM"/>
    </source>
</evidence>
<sequence>MQKLLPSERGFTLVEILVTITIVAILAVVGMVIMGAVQRNARDAQRIADINAIAKAMESNYAARYQGLQAPWFARGTFPVDPIYRFFAGQFTCNASTTSSTCKYCVLASVPPVSGAGSVTGCYPVSPIVGNNQPPAGATFVVCANLEGSGGNACLNRRCYCKSSQQ</sequence>
<keyword evidence="1" id="KW-0812">Transmembrane</keyword>
<dbReference type="Gene3D" id="3.30.700.10">
    <property type="entry name" value="Glycoprotein, Type 4 Pilin"/>
    <property type="match status" value="1"/>
</dbReference>
<keyword evidence="1" id="KW-0472">Membrane</keyword>
<keyword evidence="1" id="KW-1133">Transmembrane helix</keyword>
<evidence type="ECO:0000313" key="2">
    <source>
        <dbReference type="EMBL" id="OGE19386.1"/>
    </source>
</evidence>
<proteinExistence type="predicted"/>
<comment type="caution">
    <text evidence="2">The sequence shown here is derived from an EMBL/GenBank/DDBJ whole genome shotgun (WGS) entry which is preliminary data.</text>
</comment>
<evidence type="ECO:0000256" key="1">
    <source>
        <dbReference type="SAM" id="Phobius"/>
    </source>
</evidence>
<name>A0A1F5IST6_9BACT</name>
<dbReference type="EMBL" id="MFCR01000003">
    <property type="protein sequence ID" value="OGE19386.1"/>
    <property type="molecule type" value="Genomic_DNA"/>
</dbReference>
<protein>
    <recommendedName>
        <fullName evidence="4">Type II secretion system protein GspG C-terminal domain-containing protein</fullName>
    </recommendedName>
</protein>
<dbReference type="PROSITE" id="PS00409">
    <property type="entry name" value="PROKAR_NTER_METHYL"/>
    <property type="match status" value="1"/>
</dbReference>
<dbReference type="InterPro" id="IPR045584">
    <property type="entry name" value="Pilin-like"/>
</dbReference>
<gene>
    <name evidence="2" type="ORF">A2871_00865</name>
</gene>
<dbReference type="SUPFAM" id="SSF54523">
    <property type="entry name" value="Pili subunits"/>
    <property type="match status" value="1"/>
</dbReference>
<evidence type="ECO:0000313" key="3">
    <source>
        <dbReference type="Proteomes" id="UP000176336"/>
    </source>
</evidence>
<feature type="transmembrane region" description="Helical" evidence="1">
    <location>
        <begin position="12"/>
        <end position="37"/>
    </location>
</feature>
<accession>A0A1F5IST6</accession>
<dbReference type="AlphaFoldDB" id="A0A1F5IST6"/>
<dbReference type="NCBIfam" id="TIGR02532">
    <property type="entry name" value="IV_pilin_GFxxxE"/>
    <property type="match status" value="1"/>
</dbReference>
<dbReference type="InterPro" id="IPR012902">
    <property type="entry name" value="N_methyl_site"/>
</dbReference>
<organism evidence="2 3">
    <name type="scientific">Candidatus Daviesbacteria bacterium RIFCSPHIGHO2_01_FULL_41_23</name>
    <dbReference type="NCBI Taxonomy" id="1797764"/>
    <lineage>
        <taxon>Bacteria</taxon>
        <taxon>Candidatus Daviesiibacteriota</taxon>
    </lineage>
</organism>